<keyword evidence="3" id="KW-0539">Nucleus</keyword>
<evidence type="ECO:0000256" key="1">
    <source>
        <dbReference type="ARBA" id="ARBA00005562"/>
    </source>
</evidence>
<proteinExistence type="inferred from homology"/>
<dbReference type="PANTHER" id="PTHR11849:SF289">
    <property type="entry name" value="ETS-LIKE PROTEIN POINTED"/>
    <property type="match status" value="1"/>
</dbReference>
<dbReference type="InterPro" id="IPR036390">
    <property type="entry name" value="WH_DNA-bd_sf"/>
</dbReference>
<evidence type="ECO:0000313" key="7">
    <source>
        <dbReference type="WBParaSite" id="TREG1_50310.1"/>
    </source>
</evidence>
<dbReference type="Gene3D" id="1.10.10.10">
    <property type="entry name" value="Winged helix-like DNA-binding domain superfamily/Winged helix DNA-binding domain"/>
    <property type="match status" value="1"/>
</dbReference>
<protein>
    <recommendedName>
        <fullName evidence="5">ETS domain-containing protein</fullName>
    </recommendedName>
</protein>
<sequence>MWIQSWHENAYHCNNQPSVERLYYTQPYEYNSSIYPNAIQQNDLEMNTIYPQTINSDNKNNSPIDTKVPVPFLHIPDTSNTISNINSDTNSMNPSNFILSSTILPNHCTTSNSSTKSIISNKTMSVAHFHDIPTGNNGNNSNQNEVVKSEGSTHDSFLNSRQSTQWDILMNNGITTSTTAIPIPTAAARTLTMTTTTATTTADDVTTSSYNDNDNSSNEYKCNMDNKHFYQRYIDDDNNKSINMNNHYFNQCDVFTEKNNSNYSEASSSLCDFQSTELQEKDFYSNSGNNHLVESYNNIDQQHNPYYHHHNSQYPSHPCQHQYDHPSQVNQHHENISQAYNYNWSAQNNNGDNNNNYYHSYQRDKYQNVHRLKIINQGILTTAGQNDSNLSPVYSSLSSMSCLSLPSNKSPSSSSECSVCSKLQTELSANPCCSNDEPIQEIAEMKIGMKQSVVCENLNRSYFESIIDYDQMKDYYENNNNNISIKLKKILPQTSKKIKRSIQSNRVKKVNELKKCKVSTTTKTIALSPTTTTSTTTDIISTVMPHIPLPPSLQQQQPQSISLSTPSINKLKSLPINSEIFNKTNESMFNINAYNIINNITLKIEQNTWNNEFSNNTTTTTINNNSNNNNNNNWLPDSINEYNTAHLLSSNQQTQGQHQQSLYNNVTITNNSTGILENGVNPVFVSPVFTTCKQNPIQHVSERPAYCDNHGNSSIFQQRCNDDLREQMKYNRNDGIPIVTPFNSENQIQCKLEMINESDPLYVTPSKVSTPRTDISAETTLISNRLLNIKNKTIYPYMNNTNPVITRSSPTGVYPCCNIPTSNSQIFHDDDDDYVNHTLDYQNQSTDNQYLVNSGAYCHLLPCFSQQEYQQQQQQQQTMSCNYPNENKLNEVSSNSINADLSHIYSQTMNIPIVQMNESQGNPMNTTTNITTNVSSTSTTNTPNTLTDNSDVNRKVHSIFNSYQEKSTESICHKTFTYPMHNHNGHIQLWQFLLEELHDPEAYNFISWTGYNNEFKLKEPNQVAQRWGARKNKPKMNYEKLSRGLRYYYDKKIIEKVSGKRYVYRFTRNLNDLIKNQFNGSMLLCSSSNGIQNMSQLNTTVYTNSKTSWKSEIVEELNSVHKVI</sequence>
<evidence type="ECO:0000259" key="5">
    <source>
        <dbReference type="PROSITE" id="PS50061"/>
    </source>
</evidence>
<dbReference type="AlphaFoldDB" id="A0AA85JYU7"/>
<organism evidence="6 8">
    <name type="scientific">Trichobilharzia regenti</name>
    <name type="common">Nasal bird schistosome</name>
    <dbReference type="NCBI Taxonomy" id="157069"/>
    <lineage>
        <taxon>Eukaryota</taxon>
        <taxon>Metazoa</taxon>
        <taxon>Spiralia</taxon>
        <taxon>Lophotrochozoa</taxon>
        <taxon>Platyhelminthes</taxon>
        <taxon>Trematoda</taxon>
        <taxon>Digenea</taxon>
        <taxon>Strigeidida</taxon>
        <taxon>Schistosomatoidea</taxon>
        <taxon>Schistosomatidae</taxon>
        <taxon>Trichobilharzia</taxon>
    </lineage>
</organism>
<keyword evidence="6" id="KW-1185">Reference proteome</keyword>
<reference evidence="7 8" key="2">
    <citation type="submission" date="2023-11" db="UniProtKB">
        <authorList>
            <consortium name="WormBaseParasite"/>
        </authorList>
    </citation>
    <scope>IDENTIFICATION</scope>
</reference>
<comment type="similarity">
    <text evidence="1 3">Belongs to the ETS family.</text>
</comment>
<dbReference type="SMART" id="SM00413">
    <property type="entry name" value="ETS"/>
    <property type="match status" value="1"/>
</dbReference>
<evidence type="ECO:0000256" key="4">
    <source>
        <dbReference type="SAM" id="MobiDB-lite"/>
    </source>
</evidence>
<dbReference type="GO" id="GO:0005634">
    <property type="term" value="C:nucleus"/>
    <property type="evidence" value="ECO:0007669"/>
    <property type="project" value="UniProtKB-SubCell"/>
</dbReference>
<evidence type="ECO:0000256" key="2">
    <source>
        <dbReference type="ARBA" id="ARBA00023125"/>
    </source>
</evidence>
<reference evidence="6" key="1">
    <citation type="submission" date="2022-06" db="EMBL/GenBank/DDBJ databases">
        <authorList>
            <person name="Berger JAMES D."/>
            <person name="Berger JAMES D."/>
        </authorList>
    </citation>
    <scope>NUCLEOTIDE SEQUENCE [LARGE SCALE GENOMIC DNA]</scope>
</reference>
<dbReference type="GO" id="GO:0030154">
    <property type="term" value="P:cell differentiation"/>
    <property type="evidence" value="ECO:0007669"/>
    <property type="project" value="TreeGrafter"/>
</dbReference>
<feature type="domain" description="ETS" evidence="5">
    <location>
        <begin position="987"/>
        <end position="1067"/>
    </location>
</feature>
<dbReference type="GO" id="GO:0043565">
    <property type="term" value="F:sequence-specific DNA binding"/>
    <property type="evidence" value="ECO:0007669"/>
    <property type="project" value="InterPro"/>
</dbReference>
<dbReference type="PROSITE" id="PS00346">
    <property type="entry name" value="ETS_DOMAIN_2"/>
    <property type="match status" value="1"/>
</dbReference>
<evidence type="ECO:0000313" key="8">
    <source>
        <dbReference type="WBParaSite" id="TREG1_50310.2"/>
    </source>
</evidence>
<evidence type="ECO:0000256" key="3">
    <source>
        <dbReference type="RuleBase" id="RU004019"/>
    </source>
</evidence>
<dbReference type="InterPro" id="IPR000418">
    <property type="entry name" value="Ets_dom"/>
</dbReference>
<dbReference type="PRINTS" id="PR00454">
    <property type="entry name" value="ETSDOMAIN"/>
</dbReference>
<dbReference type="WBParaSite" id="TREG1_50310.2">
    <property type="protein sequence ID" value="TREG1_50310.2"/>
    <property type="gene ID" value="TREG1_50310"/>
</dbReference>
<dbReference type="InterPro" id="IPR036388">
    <property type="entry name" value="WH-like_DNA-bd_sf"/>
</dbReference>
<dbReference type="PROSITE" id="PS50061">
    <property type="entry name" value="ETS_DOMAIN_3"/>
    <property type="match status" value="1"/>
</dbReference>
<keyword evidence="2 3" id="KW-0238">DNA-binding</keyword>
<name>A0AA85JYU7_TRIRE</name>
<comment type="subcellular location">
    <subcellularLocation>
        <location evidence="3">Nucleus</location>
    </subcellularLocation>
</comment>
<dbReference type="GO" id="GO:0000981">
    <property type="term" value="F:DNA-binding transcription factor activity, RNA polymerase II-specific"/>
    <property type="evidence" value="ECO:0007669"/>
    <property type="project" value="TreeGrafter"/>
</dbReference>
<dbReference type="InterPro" id="IPR046328">
    <property type="entry name" value="ETS_fam"/>
</dbReference>
<accession>A0AA85JYU7</accession>
<feature type="region of interest" description="Disordered" evidence="4">
    <location>
        <begin position="307"/>
        <end position="326"/>
    </location>
</feature>
<dbReference type="SUPFAM" id="SSF46785">
    <property type="entry name" value="Winged helix' DNA-binding domain"/>
    <property type="match status" value="1"/>
</dbReference>
<dbReference type="Pfam" id="PF00178">
    <property type="entry name" value="Ets"/>
    <property type="match status" value="1"/>
</dbReference>
<dbReference type="PANTHER" id="PTHR11849">
    <property type="entry name" value="ETS"/>
    <property type="match status" value="1"/>
</dbReference>
<evidence type="ECO:0000313" key="6">
    <source>
        <dbReference type="Proteomes" id="UP000050795"/>
    </source>
</evidence>
<dbReference type="WBParaSite" id="TREG1_50310.1">
    <property type="protein sequence ID" value="TREG1_50310.1"/>
    <property type="gene ID" value="TREG1_50310"/>
</dbReference>
<dbReference type="Proteomes" id="UP000050795">
    <property type="component" value="Unassembled WGS sequence"/>
</dbReference>